<comment type="pathway">
    <text evidence="1">Amino-acid biosynthesis; L-asparagine biosynthesis; L-asparagine from L-aspartate (L-Gln route): step 1/1.</text>
</comment>
<comment type="similarity">
    <text evidence="2">Belongs to the asparagine synthetase family.</text>
</comment>
<proteinExistence type="inferred from homology"/>
<dbReference type="PIRSF" id="PIRSF001589">
    <property type="entry name" value="Asn_synthetase_glu-h"/>
    <property type="match status" value="1"/>
</dbReference>
<sequence length="650" mass="70162">MCGICGVYAPARAGDGSLLAPLAAMTASLAHRGPDGAGLWTDPGAGLGLGHRRLAVQDLSPLGAQPMASATGRYVACFNGELYNFRLLRAQLQALGHGFRGGSDTEVLLAAIEQWGLEDALPRLNGMFALALWDARARRLTLLRDRLGEKPLLVGRLGGDGGAGLVFASELRALRVHPEFDRALDREALALFFRHGCIPAPHSAYVRADKLLPGEALSLGPEGERRWRYWDAEEVWRHGLAESLAEPLAKSAGDAEDELERLLADSVGLRAISDAPLGLFLSGGVDSSLVAALLARQGGPVRSFCIGFEDPGLDESPHAEAVARHLGLRHTTLTATARDMLDLAPRMGDIYDEPFADASQLPTALLCRLARGHVTVALSGDGGDELFGGYARYPWTLRAHRLLRAVPLPLRRGLVALLGLPPAGLWNALPRGRALRWRLDALGVEGFEALYLRLLSQHKDPARLVPGARAPGSPGYRPARWPADLGDGDDARLAWMRLADLLCYLPDDILAKVDRASMAVGLEVRAPLLDHRLVAFAARLPASLLLQGGVGKGLLRRVLHRHVPPALVERPKMGFGPPLAAWLRGELRPWASDLLSPSRLARQGLLDAEEIARLWAEFLAGEDNWRHLVWDALMLQAWLEAEQGAGPCAS</sequence>
<keyword evidence="6 8" id="KW-0315">Glutamine amidotransferase</keyword>
<dbReference type="EMBL" id="FZOC01000003">
    <property type="protein sequence ID" value="SNR88852.1"/>
    <property type="molecule type" value="Genomic_DNA"/>
</dbReference>
<dbReference type="OrthoDB" id="9763290at2"/>
<dbReference type="InterPro" id="IPR051786">
    <property type="entry name" value="ASN_synthetase/amidase"/>
</dbReference>
<dbReference type="InterPro" id="IPR029055">
    <property type="entry name" value="Ntn_hydrolases_N"/>
</dbReference>
<dbReference type="GO" id="GO:0004066">
    <property type="term" value="F:asparagine synthase (glutamine-hydrolyzing) activity"/>
    <property type="evidence" value="ECO:0007669"/>
    <property type="project" value="UniProtKB-EC"/>
</dbReference>
<name>A0A239A0B4_9BACT</name>
<evidence type="ECO:0000256" key="10">
    <source>
        <dbReference type="PIRSR" id="PIRSR001589-3"/>
    </source>
</evidence>
<feature type="binding site" evidence="9">
    <location>
        <position position="104"/>
    </location>
    <ligand>
        <name>L-glutamine</name>
        <dbReference type="ChEBI" id="CHEBI:58359"/>
    </ligand>
</feature>
<dbReference type="GO" id="GO:0006529">
    <property type="term" value="P:asparagine biosynthetic process"/>
    <property type="evidence" value="ECO:0007669"/>
    <property type="project" value="UniProtKB-KW"/>
</dbReference>
<dbReference type="Pfam" id="PF13522">
    <property type="entry name" value="GATase_6"/>
    <property type="match status" value="1"/>
</dbReference>
<dbReference type="InterPro" id="IPR033738">
    <property type="entry name" value="AsnB_N"/>
</dbReference>
<evidence type="ECO:0000256" key="4">
    <source>
        <dbReference type="ARBA" id="ARBA00022741"/>
    </source>
</evidence>
<keyword evidence="8" id="KW-0061">Asparagine biosynthesis</keyword>
<evidence type="ECO:0000313" key="13">
    <source>
        <dbReference type="Proteomes" id="UP000198324"/>
    </source>
</evidence>
<dbReference type="InterPro" id="IPR017932">
    <property type="entry name" value="GATase_2_dom"/>
</dbReference>
<dbReference type="SUPFAM" id="SSF52402">
    <property type="entry name" value="Adenine nucleotide alpha hydrolases-like"/>
    <property type="match status" value="1"/>
</dbReference>
<dbReference type="RefSeq" id="WP_089273758.1">
    <property type="nucleotide sequence ID" value="NZ_FZOC01000003.1"/>
</dbReference>
<dbReference type="InterPro" id="IPR001962">
    <property type="entry name" value="Asn_synthase"/>
</dbReference>
<evidence type="ECO:0000256" key="3">
    <source>
        <dbReference type="ARBA" id="ARBA00012737"/>
    </source>
</evidence>
<dbReference type="InterPro" id="IPR014729">
    <property type="entry name" value="Rossmann-like_a/b/a_fold"/>
</dbReference>
<evidence type="ECO:0000313" key="12">
    <source>
        <dbReference type="EMBL" id="SNR88852.1"/>
    </source>
</evidence>
<dbReference type="Pfam" id="PF00733">
    <property type="entry name" value="Asn_synthase"/>
    <property type="match status" value="1"/>
</dbReference>
<dbReference type="CDD" id="cd01991">
    <property type="entry name" value="Asn_synthase_B_C"/>
    <property type="match status" value="1"/>
</dbReference>
<evidence type="ECO:0000256" key="1">
    <source>
        <dbReference type="ARBA" id="ARBA00005187"/>
    </source>
</evidence>
<dbReference type="NCBIfam" id="TIGR01536">
    <property type="entry name" value="asn_synth_AEB"/>
    <property type="match status" value="1"/>
</dbReference>
<evidence type="ECO:0000256" key="5">
    <source>
        <dbReference type="ARBA" id="ARBA00022840"/>
    </source>
</evidence>
<evidence type="ECO:0000256" key="2">
    <source>
        <dbReference type="ARBA" id="ARBA00005752"/>
    </source>
</evidence>
<dbReference type="InterPro" id="IPR006426">
    <property type="entry name" value="Asn_synth_AEB"/>
</dbReference>
<dbReference type="Proteomes" id="UP000198324">
    <property type="component" value="Unassembled WGS sequence"/>
</dbReference>
<dbReference type="EC" id="6.3.5.4" evidence="3"/>
<evidence type="ECO:0000256" key="6">
    <source>
        <dbReference type="ARBA" id="ARBA00022962"/>
    </source>
</evidence>
<dbReference type="GO" id="GO:0005524">
    <property type="term" value="F:ATP binding"/>
    <property type="evidence" value="ECO:0007669"/>
    <property type="project" value="UniProtKB-KW"/>
</dbReference>
<accession>A0A239A0B4</accession>
<keyword evidence="5 9" id="KW-0067">ATP-binding</keyword>
<dbReference type="Gene3D" id="3.60.20.10">
    <property type="entry name" value="Glutamine Phosphoribosylpyrophosphate, subunit 1, domain 1"/>
    <property type="match status" value="1"/>
</dbReference>
<feature type="binding site" evidence="9">
    <location>
        <position position="306"/>
    </location>
    <ligand>
        <name>ATP</name>
        <dbReference type="ChEBI" id="CHEBI:30616"/>
    </ligand>
</feature>
<dbReference type="AlphaFoldDB" id="A0A239A0B4"/>
<feature type="active site" description="For GATase activity" evidence="8">
    <location>
        <position position="2"/>
    </location>
</feature>
<keyword evidence="13" id="KW-1185">Reference proteome</keyword>
<evidence type="ECO:0000256" key="8">
    <source>
        <dbReference type="PIRSR" id="PIRSR001589-1"/>
    </source>
</evidence>
<feature type="binding site" evidence="9">
    <location>
        <begin position="379"/>
        <end position="380"/>
    </location>
    <ligand>
        <name>ATP</name>
        <dbReference type="ChEBI" id="CHEBI:30616"/>
    </ligand>
</feature>
<dbReference type="SUPFAM" id="SSF56235">
    <property type="entry name" value="N-terminal nucleophile aminohydrolases (Ntn hydrolases)"/>
    <property type="match status" value="1"/>
</dbReference>
<dbReference type="PANTHER" id="PTHR43284:SF1">
    <property type="entry name" value="ASPARAGINE SYNTHETASE"/>
    <property type="match status" value="1"/>
</dbReference>
<comment type="catalytic activity">
    <reaction evidence="7">
        <text>L-aspartate + L-glutamine + ATP + H2O = L-asparagine + L-glutamate + AMP + diphosphate + H(+)</text>
        <dbReference type="Rhea" id="RHEA:12228"/>
        <dbReference type="ChEBI" id="CHEBI:15377"/>
        <dbReference type="ChEBI" id="CHEBI:15378"/>
        <dbReference type="ChEBI" id="CHEBI:29985"/>
        <dbReference type="ChEBI" id="CHEBI:29991"/>
        <dbReference type="ChEBI" id="CHEBI:30616"/>
        <dbReference type="ChEBI" id="CHEBI:33019"/>
        <dbReference type="ChEBI" id="CHEBI:58048"/>
        <dbReference type="ChEBI" id="CHEBI:58359"/>
        <dbReference type="ChEBI" id="CHEBI:456215"/>
        <dbReference type="EC" id="6.3.5.4"/>
    </reaction>
</comment>
<gene>
    <name evidence="12" type="ORF">SAMN04488503_1732</name>
</gene>
<dbReference type="GO" id="GO:0005829">
    <property type="term" value="C:cytosol"/>
    <property type="evidence" value="ECO:0007669"/>
    <property type="project" value="TreeGrafter"/>
</dbReference>
<dbReference type="Gene3D" id="3.40.50.620">
    <property type="entry name" value="HUPs"/>
    <property type="match status" value="1"/>
</dbReference>
<evidence type="ECO:0000256" key="7">
    <source>
        <dbReference type="ARBA" id="ARBA00048741"/>
    </source>
</evidence>
<feature type="site" description="Important for beta-aspartyl-AMP intermediate formation" evidence="10">
    <location>
        <position position="381"/>
    </location>
</feature>
<evidence type="ECO:0000259" key="11">
    <source>
        <dbReference type="PROSITE" id="PS51278"/>
    </source>
</evidence>
<dbReference type="PANTHER" id="PTHR43284">
    <property type="entry name" value="ASPARAGINE SYNTHETASE (GLUTAMINE-HYDROLYZING)"/>
    <property type="match status" value="1"/>
</dbReference>
<feature type="domain" description="Glutamine amidotransferase type-2" evidence="11">
    <location>
        <begin position="2"/>
        <end position="222"/>
    </location>
</feature>
<keyword evidence="8" id="KW-0028">Amino-acid biosynthesis</keyword>
<organism evidence="12 13">
    <name type="scientific">Humidesulfovibrio mexicanus</name>
    <dbReference type="NCBI Taxonomy" id="147047"/>
    <lineage>
        <taxon>Bacteria</taxon>
        <taxon>Pseudomonadati</taxon>
        <taxon>Thermodesulfobacteriota</taxon>
        <taxon>Desulfovibrionia</taxon>
        <taxon>Desulfovibrionales</taxon>
        <taxon>Desulfovibrionaceae</taxon>
        <taxon>Humidesulfovibrio</taxon>
    </lineage>
</organism>
<reference evidence="12 13" key="1">
    <citation type="submission" date="2017-06" db="EMBL/GenBank/DDBJ databases">
        <authorList>
            <person name="Kim H.J."/>
            <person name="Triplett B.A."/>
        </authorList>
    </citation>
    <scope>NUCLEOTIDE SEQUENCE [LARGE SCALE GENOMIC DNA]</scope>
    <source>
        <strain evidence="12 13">DSM 13116</strain>
    </source>
</reference>
<evidence type="ECO:0000256" key="9">
    <source>
        <dbReference type="PIRSR" id="PIRSR001589-2"/>
    </source>
</evidence>
<keyword evidence="4 9" id="KW-0547">Nucleotide-binding</keyword>
<protein>
    <recommendedName>
        <fullName evidence="3">asparagine synthase (glutamine-hydrolyzing)</fullName>
        <ecNumber evidence="3">6.3.5.4</ecNumber>
    </recommendedName>
</protein>
<dbReference type="CDD" id="cd00712">
    <property type="entry name" value="AsnB"/>
    <property type="match status" value="1"/>
</dbReference>
<dbReference type="PROSITE" id="PS51278">
    <property type="entry name" value="GATASE_TYPE_2"/>
    <property type="match status" value="1"/>
</dbReference>